<gene>
    <name evidence="2" type="ORF">SAMN05421854_10510</name>
</gene>
<evidence type="ECO:0000256" key="1">
    <source>
        <dbReference type="SAM" id="MobiDB-lite"/>
    </source>
</evidence>
<reference evidence="2 3" key="1">
    <citation type="submission" date="2016-10" db="EMBL/GenBank/DDBJ databases">
        <authorList>
            <person name="de Groot N.N."/>
        </authorList>
    </citation>
    <scope>NUCLEOTIDE SEQUENCE [LARGE SCALE GENOMIC DNA]</scope>
    <source>
        <strain evidence="2 3">DSM 44637</strain>
    </source>
</reference>
<organism evidence="2 3">
    <name type="scientific">Amycolatopsis rubida</name>
    <dbReference type="NCBI Taxonomy" id="112413"/>
    <lineage>
        <taxon>Bacteria</taxon>
        <taxon>Bacillati</taxon>
        <taxon>Actinomycetota</taxon>
        <taxon>Actinomycetes</taxon>
        <taxon>Pseudonocardiales</taxon>
        <taxon>Pseudonocardiaceae</taxon>
        <taxon>Amycolatopsis</taxon>
    </lineage>
</organism>
<name>A0A1I5PLH7_9PSEU</name>
<feature type="region of interest" description="Disordered" evidence="1">
    <location>
        <begin position="105"/>
        <end position="277"/>
    </location>
</feature>
<dbReference type="EMBL" id="FOWC01000005">
    <property type="protein sequence ID" value="SFP34909.1"/>
    <property type="molecule type" value="Genomic_DNA"/>
</dbReference>
<accession>A0A1I5PLH7</accession>
<evidence type="ECO:0000313" key="2">
    <source>
        <dbReference type="EMBL" id="SFP34909.1"/>
    </source>
</evidence>
<protein>
    <submittedName>
        <fullName evidence="2">Uncharacterized protein</fullName>
    </submittedName>
</protein>
<evidence type="ECO:0000313" key="3">
    <source>
        <dbReference type="Proteomes" id="UP000199137"/>
    </source>
</evidence>
<feature type="compositionally biased region" description="Basic residues" evidence="1">
    <location>
        <begin position="199"/>
        <end position="209"/>
    </location>
</feature>
<dbReference type="Proteomes" id="UP000199137">
    <property type="component" value="Unassembled WGS sequence"/>
</dbReference>
<dbReference type="AlphaFoldDB" id="A0A1I5PLH7"/>
<sequence length="277" mass="29587">MRSVRETGRNIRRTRQPLFAADGVLDRVPVVTRGEVLGVGDEVPDAPEPDRRHRRRGGLAVRCRPGVAAVEPDVAEPVPEQLPRPLLGLHTGQIAHRFRGGGEFGQVLEMSGGQRDQPEASGAHNGLGHQANAPGSADGGKRPGSRALRPAAGSREARCRSCRSAVPSGRMARPHGEMAPSAGPAPHGKAPRQPDPPRTGRRPVRRTRPARGGGPVRRTRAPHGKTPPQPDPPSHGETPPSAGPAPRRSLLPLPHRFRQLSGRSSSAPRSVYVKKLY</sequence>
<dbReference type="STRING" id="112413.SAMN05421854_10510"/>
<proteinExistence type="predicted"/>